<dbReference type="NCBIfam" id="NF002849">
    <property type="entry name" value="PRK03113.1"/>
    <property type="match status" value="1"/>
</dbReference>
<dbReference type="GO" id="GO:0005886">
    <property type="term" value="C:plasma membrane"/>
    <property type="evidence" value="ECO:0007669"/>
    <property type="project" value="UniProtKB-SubCell"/>
</dbReference>
<dbReference type="InterPro" id="IPR012187">
    <property type="entry name" value="Disulphide_bond_form_BdbC"/>
</dbReference>
<keyword evidence="11 12" id="KW-0676">Redox-active center</keyword>
<dbReference type="EMBL" id="JACHGH010000011">
    <property type="protein sequence ID" value="MBB6454687.1"/>
    <property type="molecule type" value="Genomic_DNA"/>
</dbReference>
<comment type="function">
    <text evidence="12">Required for disulfide bond formation in some proteins.</text>
</comment>
<dbReference type="RefSeq" id="WP_174497187.1">
    <property type="nucleotide sequence ID" value="NZ_CADDWK010000012.1"/>
</dbReference>
<keyword evidence="12" id="KW-1003">Cell membrane</keyword>
<comment type="caution">
    <text evidence="12">Lacks conserved residue(s) required for the propagation of feature annotation.</text>
</comment>
<dbReference type="AlphaFoldDB" id="A0A841Q8U4"/>
<proteinExistence type="inferred from homology"/>
<dbReference type="PANTHER" id="PTHR43469:SF1">
    <property type="entry name" value="SPBETA PROPHAGE-DERIVED DISULFIDE BOND FORMATION PROTEIN B"/>
    <property type="match status" value="1"/>
</dbReference>
<evidence type="ECO:0000256" key="11">
    <source>
        <dbReference type="ARBA" id="ARBA00023284"/>
    </source>
</evidence>
<dbReference type="PANTHER" id="PTHR43469">
    <property type="entry name" value="DISULFIDE FORMATION PROTEIN-RELATED"/>
    <property type="match status" value="1"/>
</dbReference>
<evidence type="ECO:0000256" key="5">
    <source>
        <dbReference type="ARBA" id="ARBA00022982"/>
    </source>
</evidence>
<keyword evidence="9 12" id="KW-1015">Disulfide bond</keyword>
<feature type="transmembrane region" description="Helical" evidence="13">
    <location>
        <begin position="12"/>
        <end position="29"/>
    </location>
</feature>
<comment type="caution">
    <text evidence="14">The sequence shown here is derived from an EMBL/GenBank/DDBJ whole genome shotgun (WGS) entry which is preliminary data.</text>
</comment>
<dbReference type="Gene3D" id="1.20.1550.10">
    <property type="entry name" value="DsbB-like"/>
    <property type="match status" value="1"/>
</dbReference>
<reference evidence="14 15" key="1">
    <citation type="submission" date="2020-08" db="EMBL/GenBank/DDBJ databases">
        <title>Genomic Encyclopedia of Type Strains, Phase IV (KMG-IV): sequencing the most valuable type-strain genomes for metagenomic binning, comparative biology and taxonomic classification.</title>
        <authorList>
            <person name="Goeker M."/>
        </authorList>
    </citation>
    <scope>NUCLEOTIDE SEQUENCE [LARGE SCALE GENOMIC DNA]</scope>
    <source>
        <strain evidence="14 15">DSM 19612</strain>
    </source>
</reference>
<evidence type="ECO:0000313" key="14">
    <source>
        <dbReference type="EMBL" id="MBB6454687.1"/>
    </source>
</evidence>
<feature type="transmembrane region" description="Helical" evidence="13">
    <location>
        <begin position="66"/>
        <end position="84"/>
    </location>
</feature>
<comment type="subcellular location">
    <subcellularLocation>
        <location evidence="12">Cell membrane</location>
        <topology evidence="12">Multi-pass membrane protein</topology>
    </subcellularLocation>
    <subcellularLocation>
        <location evidence="1">Membrane</location>
        <topology evidence="1">Multi-pass membrane protein</topology>
    </subcellularLocation>
</comment>
<evidence type="ECO:0000256" key="10">
    <source>
        <dbReference type="ARBA" id="ARBA00023186"/>
    </source>
</evidence>
<feature type="disulfide bond" description="Redox-active" evidence="12">
    <location>
        <begin position="37"/>
        <end position="40"/>
    </location>
</feature>
<evidence type="ECO:0000256" key="7">
    <source>
        <dbReference type="ARBA" id="ARBA00023002"/>
    </source>
</evidence>
<keyword evidence="15" id="KW-1185">Reference proteome</keyword>
<dbReference type="InterPro" id="IPR023380">
    <property type="entry name" value="DsbB-like_sf"/>
</dbReference>
<dbReference type="HAMAP" id="MF_00287">
    <property type="entry name" value="BdbC"/>
    <property type="match status" value="1"/>
</dbReference>
<dbReference type="SUPFAM" id="SSF158442">
    <property type="entry name" value="DsbB-like"/>
    <property type="match status" value="1"/>
</dbReference>
<dbReference type="InterPro" id="IPR003752">
    <property type="entry name" value="DiS_bond_form_DsbB/BdbC"/>
</dbReference>
<evidence type="ECO:0000256" key="13">
    <source>
        <dbReference type="SAM" id="Phobius"/>
    </source>
</evidence>
<dbReference type="PIRSF" id="PIRSF036659">
    <property type="entry name" value="BdbC"/>
    <property type="match status" value="1"/>
</dbReference>
<evidence type="ECO:0000256" key="9">
    <source>
        <dbReference type="ARBA" id="ARBA00023157"/>
    </source>
</evidence>
<evidence type="ECO:0000313" key="15">
    <source>
        <dbReference type="Proteomes" id="UP000581688"/>
    </source>
</evidence>
<evidence type="ECO:0000256" key="3">
    <source>
        <dbReference type="ARBA" id="ARBA00022448"/>
    </source>
</evidence>
<keyword evidence="3 12" id="KW-0813">Transport</keyword>
<dbReference type="GO" id="GO:0006457">
    <property type="term" value="P:protein folding"/>
    <property type="evidence" value="ECO:0007669"/>
    <property type="project" value="InterPro"/>
</dbReference>
<comment type="similarity">
    <text evidence="2 12">Belongs to the DsbB family. BdbC subfamily.</text>
</comment>
<evidence type="ECO:0000256" key="12">
    <source>
        <dbReference type="HAMAP-Rule" id="MF_00287"/>
    </source>
</evidence>
<dbReference type="Proteomes" id="UP000581688">
    <property type="component" value="Unassembled WGS sequence"/>
</dbReference>
<keyword evidence="5 12" id="KW-0249">Electron transport</keyword>
<accession>A0A841Q8U4</accession>
<name>A0A841Q8U4_9BACI</name>
<keyword evidence="8 12" id="KW-0472">Membrane</keyword>
<evidence type="ECO:0000256" key="4">
    <source>
        <dbReference type="ARBA" id="ARBA00022692"/>
    </source>
</evidence>
<dbReference type="Pfam" id="PF02600">
    <property type="entry name" value="DsbB"/>
    <property type="match status" value="1"/>
</dbReference>
<protein>
    <recommendedName>
        <fullName evidence="12">Probable disulfide formation protein</fullName>
    </recommendedName>
    <alternativeName>
        <fullName evidence="12">Disulfide oxidoreductase</fullName>
    </alternativeName>
    <alternativeName>
        <fullName evidence="12">Thiol-disulfide oxidoreductase</fullName>
    </alternativeName>
</protein>
<feature type="transmembrane region" description="Helical" evidence="13">
    <location>
        <begin position="110"/>
        <end position="134"/>
    </location>
</feature>
<feature type="transmembrane region" description="Helical" evidence="13">
    <location>
        <begin position="41"/>
        <end position="59"/>
    </location>
</feature>
<keyword evidence="10 12" id="KW-0143">Chaperone</keyword>
<evidence type="ECO:0000256" key="8">
    <source>
        <dbReference type="ARBA" id="ARBA00023136"/>
    </source>
</evidence>
<evidence type="ECO:0000256" key="2">
    <source>
        <dbReference type="ARBA" id="ARBA00007602"/>
    </source>
</evidence>
<evidence type="ECO:0000256" key="6">
    <source>
        <dbReference type="ARBA" id="ARBA00022989"/>
    </source>
</evidence>
<keyword evidence="6 12" id="KW-1133">Transmembrane helix</keyword>
<keyword evidence="4 12" id="KW-0812">Transmembrane</keyword>
<dbReference type="GO" id="GO:0015035">
    <property type="term" value="F:protein-disulfide reductase activity"/>
    <property type="evidence" value="ECO:0007669"/>
    <property type="project" value="UniProtKB-UniRule"/>
</dbReference>
<organism evidence="14 15">
    <name type="scientific">Salirhabdus euzebyi</name>
    <dbReference type="NCBI Taxonomy" id="394506"/>
    <lineage>
        <taxon>Bacteria</taxon>
        <taxon>Bacillati</taxon>
        <taxon>Bacillota</taxon>
        <taxon>Bacilli</taxon>
        <taxon>Bacillales</taxon>
        <taxon>Bacillaceae</taxon>
        <taxon>Salirhabdus</taxon>
    </lineage>
</organism>
<gene>
    <name evidence="12" type="primary">bdbC</name>
    <name evidence="14" type="ORF">HNQ94_003176</name>
</gene>
<keyword evidence="7 12" id="KW-0560">Oxidoreductase</keyword>
<sequence length="143" mass="16253">MKLSKATENILFAMWVFAFVATLGSLFYSEVMQFVPCKLCWIQRILMYPLVIIFGVAYVKKDVNIALPGFILSLIGAPLSFYHYSLQKFIGVSSDGLCGQVPCTIQYINYFGFITIPFLAFVAFTSIMVMYIVILRKQKKELS</sequence>
<evidence type="ECO:0000256" key="1">
    <source>
        <dbReference type="ARBA" id="ARBA00004141"/>
    </source>
</evidence>